<evidence type="ECO:0000256" key="2">
    <source>
        <dbReference type="ARBA" id="ARBA00022692"/>
    </source>
</evidence>
<feature type="transmembrane region" description="Helical" evidence="7">
    <location>
        <begin position="537"/>
        <end position="559"/>
    </location>
</feature>
<dbReference type="GO" id="GO:0005829">
    <property type="term" value="C:cytosol"/>
    <property type="evidence" value="ECO:0007669"/>
    <property type="project" value="GOC"/>
</dbReference>
<feature type="region of interest" description="Disordered" evidence="6">
    <location>
        <begin position="327"/>
        <end position="354"/>
    </location>
</feature>
<evidence type="ECO:0000313" key="10">
    <source>
        <dbReference type="EMBL" id="BAM81210.1"/>
    </source>
</evidence>
<protein>
    <recommendedName>
        <fullName evidence="9">GOST seven transmembrane domain-containing protein</fullName>
    </recommendedName>
</protein>
<keyword evidence="4 7" id="KW-1133">Transmembrane helix</keyword>
<evidence type="ECO:0000256" key="5">
    <source>
        <dbReference type="ARBA" id="ARBA00023136"/>
    </source>
</evidence>
<dbReference type="Gramene" id="CMN086CT">
    <property type="protein sequence ID" value="CMN086CT"/>
    <property type="gene ID" value="CMN086C"/>
</dbReference>
<feature type="signal peptide" evidence="8">
    <location>
        <begin position="1"/>
        <end position="24"/>
    </location>
</feature>
<feature type="domain" description="GOST seven transmembrane" evidence="9">
    <location>
        <begin position="459"/>
        <end position="722"/>
    </location>
</feature>
<organism evidence="10 11">
    <name type="scientific">Cyanidioschyzon merolae (strain NIES-3377 / 10D)</name>
    <name type="common">Unicellular red alga</name>
    <dbReference type="NCBI Taxonomy" id="280699"/>
    <lineage>
        <taxon>Eukaryota</taxon>
        <taxon>Rhodophyta</taxon>
        <taxon>Bangiophyceae</taxon>
        <taxon>Cyanidiales</taxon>
        <taxon>Cyanidiaceae</taxon>
        <taxon>Cyanidioschyzon</taxon>
    </lineage>
</organism>
<dbReference type="AlphaFoldDB" id="M1V5T1"/>
<dbReference type="GeneID" id="16995329"/>
<evidence type="ECO:0000256" key="7">
    <source>
        <dbReference type="SAM" id="Phobius"/>
    </source>
</evidence>
<feature type="region of interest" description="Disordered" evidence="6">
    <location>
        <begin position="172"/>
        <end position="205"/>
    </location>
</feature>
<dbReference type="InterPro" id="IPR053937">
    <property type="entry name" value="GOST_TM"/>
</dbReference>
<dbReference type="OrthoDB" id="19932at2759"/>
<comment type="subcellular location">
    <subcellularLocation>
        <location evidence="1">Membrane</location>
        <topology evidence="1">Multi-pass membrane protein</topology>
    </subcellularLocation>
</comment>
<gene>
    <name evidence="10" type="ORF">CYME_CMN086C</name>
</gene>
<feature type="transmembrane region" description="Helical" evidence="7">
    <location>
        <begin position="498"/>
        <end position="517"/>
    </location>
</feature>
<feature type="transmembrane region" description="Helical" evidence="7">
    <location>
        <begin position="696"/>
        <end position="718"/>
    </location>
</feature>
<feature type="transmembrane region" description="Helical" evidence="7">
    <location>
        <begin position="571"/>
        <end position="589"/>
    </location>
</feature>
<dbReference type="GO" id="GO:0042147">
    <property type="term" value="P:retrograde transport, endosome to Golgi"/>
    <property type="evidence" value="ECO:0007669"/>
    <property type="project" value="TreeGrafter"/>
</dbReference>
<keyword evidence="11" id="KW-1185">Reference proteome</keyword>
<feature type="transmembrane region" description="Helical" evidence="7">
    <location>
        <begin position="646"/>
        <end position="670"/>
    </location>
</feature>
<feature type="compositionally biased region" description="Low complexity" evidence="6">
    <location>
        <begin position="172"/>
        <end position="181"/>
    </location>
</feature>
<reference evidence="10 11" key="2">
    <citation type="journal article" date="2007" name="BMC Biol.">
        <title>A 100%-complete sequence reveals unusually simple genomic features in the hot-spring red alga Cyanidioschyzon merolae.</title>
        <authorList>
            <person name="Nozaki H."/>
            <person name="Takano H."/>
            <person name="Misumi O."/>
            <person name="Terasawa K."/>
            <person name="Matsuzaki M."/>
            <person name="Maruyama S."/>
            <person name="Nishida K."/>
            <person name="Yagisawa F."/>
            <person name="Yoshida Y."/>
            <person name="Fujiwara T."/>
            <person name="Takio S."/>
            <person name="Tamura K."/>
            <person name="Chung S.J."/>
            <person name="Nakamura S."/>
            <person name="Kuroiwa H."/>
            <person name="Tanaka K."/>
            <person name="Sato N."/>
            <person name="Kuroiwa T."/>
        </authorList>
    </citation>
    <scope>NUCLEOTIDE SEQUENCE [LARGE SCALE GENOMIC DNA]</scope>
    <source>
        <strain evidence="10 11">10D</strain>
    </source>
</reference>
<evidence type="ECO:0000313" key="11">
    <source>
        <dbReference type="Proteomes" id="UP000007014"/>
    </source>
</evidence>
<dbReference type="HOGENOM" id="CLU_363447_0_0_1"/>
<feature type="transmembrane region" description="Helical" evidence="7">
    <location>
        <begin position="463"/>
        <end position="486"/>
    </location>
</feature>
<feature type="chain" id="PRO_5004018275" description="GOST seven transmembrane domain-containing protein" evidence="8">
    <location>
        <begin position="25"/>
        <end position="769"/>
    </location>
</feature>
<dbReference type="GO" id="GO:0005794">
    <property type="term" value="C:Golgi apparatus"/>
    <property type="evidence" value="ECO:0007669"/>
    <property type="project" value="TreeGrafter"/>
</dbReference>
<dbReference type="InterPro" id="IPR009637">
    <property type="entry name" value="GPR107/GPR108-like"/>
</dbReference>
<keyword evidence="5 7" id="KW-0472">Membrane</keyword>
<accession>M1V5T1</accession>
<dbReference type="Proteomes" id="UP000007014">
    <property type="component" value="Chromosome 14"/>
</dbReference>
<dbReference type="eggNOG" id="KOG2568">
    <property type="taxonomic scope" value="Eukaryota"/>
</dbReference>
<dbReference type="Pfam" id="PF06814">
    <property type="entry name" value="GOST_TM"/>
    <property type="match status" value="1"/>
</dbReference>
<proteinExistence type="predicted"/>
<keyword evidence="3 8" id="KW-0732">Signal</keyword>
<keyword evidence="2 7" id="KW-0812">Transmembrane</keyword>
<dbReference type="PANTHER" id="PTHR21229:SF1">
    <property type="entry name" value="GH17801P"/>
    <property type="match status" value="1"/>
</dbReference>
<reference evidence="10 11" key="1">
    <citation type="journal article" date="2004" name="Nature">
        <title>Genome sequence of the ultrasmall unicellular red alga Cyanidioschyzon merolae 10D.</title>
        <authorList>
            <person name="Matsuzaki M."/>
            <person name="Misumi O."/>
            <person name="Shin-i T."/>
            <person name="Maruyama S."/>
            <person name="Takahara M."/>
            <person name="Miyagishima S."/>
            <person name="Mori T."/>
            <person name="Nishida K."/>
            <person name="Yagisawa F."/>
            <person name="Nishida K."/>
            <person name="Yoshida Y."/>
            <person name="Nishimura Y."/>
            <person name="Nakao S."/>
            <person name="Kobayashi T."/>
            <person name="Momoyama Y."/>
            <person name="Higashiyama T."/>
            <person name="Minoda A."/>
            <person name="Sano M."/>
            <person name="Nomoto H."/>
            <person name="Oishi K."/>
            <person name="Hayashi H."/>
            <person name="Ohta F."/>
            <person name="Nishizaka S."/>
            <person name="Haga S."/>
            <person name="Miura S."/>
            <person name="Morishita T."/>
            <person name="Kabeya Y."/>
            <person name="Terasawa K."/>
            <person name="Suzuki Y."/>
            <person name="Ishii Y."/>
            <person name="Asakawa S."/>
            <person name="Takano H."/>
            <person name="Ohta N."/>
            <person name="Kuroiwa H."/>
            <person name="Tanaka K."/>
            <person name="Shimizu N."/>
            <person name="Sugano S."/>
            <person name="Sato N."/>
            <person name="Nozaki H."/>
            <person name="Ogasawara N."/>
            <person name="Kohara Y."/>
            <person name="Kuroiwa T."/>
        </authorList>
    </citation>
    <scope>NUCLEOTIDE SEQUENCE [LARGE SCALE GENOMIC DNA]</scope>
    <source>
        <strain evidence="10 11">10D</strain>
    </source>
</reference>
<name>M1V5T1_CYAM1</name>
<dbReference type="GO" id="GO:0016020">
    <property type="term" value="C:membrane"/>
    <property type="evidence" value="ECO:0007669"/>
    <property type="project" value="UniProtKB-SubCell"/>
</dbReference>
<dbReference type="PANTHER" id="PTHR21229">
    <property type="entry name" value="LUNG SEVEN TRANSMEMBRANE RECEPTOR"/>
    <property type="match status" value="1"/>
</dbReference>
<evidence type="ECO:0000256" key="1">
    <source>
        <dbReference type="ARBA" id="ARBA00004141"/>
    </source>
</evidence>
<dbReference type="KEGG" id="cme:CYME_CMN086C"/>
<sequence>MALSFWIVTVWLLLFLSIIESACGSILEETLLFGNAAAQEGRRCCWLLRDGALTVTPHREEHAAQAELRIYGTLSRLVSNKQKPLAPEEVEFIFYPSTQREYVGYHAPNGGSTVQYCCPLEADAELDASTPPGCNAATGGHVLVATAVATPLTLPQRKMRTDWHRGALLRARARHGAPAGPSEAQTNRKQHRENVPQGKQSIDRGRPCICGAQQRMEWLRDEASDPMQQRALHDAVQLNAQEQGQEHEELMKPRMPLDLSAVVGQRAVERIAGVWHRLRYRSAAQETLECVERGLATVRVSRDAALALAVPISMERGSSGVALDTAEAKPTVPAAAPGRQQQQTERQAHHDQRNGVQFEYLRHTETRDVQAHEQAPFRVIPVLQQRKQLNQTTATPVYRYRLTLPRSSSRMDFGVLIFPVRESGIHELLVASCTGTNISMHLVAEWQSAHGYLAAELYPLLPFYGWMTVLYVAAGAVWILACYVQLGRLYTAQHVTTFLLVLGLFESFLHFQAYHWANQSGKRICCPPGGLVMIGDFVATVRSTLTRVLVLAASMGLLLLSPRLMPPKALLLKWFALVYTLSAGSLEMLETVSQGRRSGLMVVVPVSVLVSILETLFYFWMLFALRQTWIALQRRDLSEKRGRFRIFIVMLVAYACSVLAYVGFAFAFLWKGANGRGGITDANWHLFWLVGPYPGLGTGALGDTASVMILAAIMWIWFPTSTRHEELLGTGGTPTTPNQLMTLPAKSSALRRASGERLESRFELDEEND</sequence>
<feature type="transmembrane region" description="Helical" evidence="7">
    <location>
        <begin position="601"/>
        <end position="625"/>
    </location>
</feature>
<evidence type="ECO:0000259" key="9">
    <source>
        <dbReference type="Pfam" id="PF06814"/>
    </source>
</evidence>
<dbReference type="RefSeq" id="XP_005537246.1">
    <property type="nucleotide sequence ID" value="XM_005537189.1"/>
</dbReference>
<evidence type="ECO:0000256" key="3">
    <source>
        <dbReference type="ARBA" id="ARBA00022729"/>
    </source>
</evidence>
<dbReference type="EMBL" id="AP006496">
    <property type="protein sequence ID" value="BAM81210.1"/>
    <property type="molecule type" value="Genomic_DNA"/>
</dbReference>
<evidence type="ECO:0000256" key="8">
    <source>
        <dbReference type="SAM" id="SignalP"/>
    </source>
</evidence>
<evidence type="ECO:0000256" key="4">
    <source>
        <dbReference type="ARBA" id="ARBA00022989"/>
    </source>
</evidence>
<evidence type="ECO:0000256" key="6">
    <source>
        <dbReference type="SAM" id="MobiDB-lite"/>
    </source>
</evidence>